<evidence type="ECO:0000259" key="2">
    <source>
        <dbReference type="Pfam" id="PF00248"/>
    </source>
</evidence>
<organism evidence="3 4">
    <name type="scientific">Pigmentiphaga daeguensis</name>
    <dbReference type="NCBI Taxonomy" id="414049"/>
    <lineage>
        <taxon>Bacteria</taxon>
        <taxon>Pseudomonadati</taxon>
        <taxon>Pseudomonadota</taxon>
        <taxon>Betaproteobacteria</taxon>
        <taxon>Burkholderiales</taxon>
        <taxon>Alcaligenaceae</taxon>
        <taxon>Pigmentiphaga</taxon>
    </lineage>
</organism>
<feature type="domain" description="NADP-dependent oxidoreductase" evidence="2">
    <location>
        <begin position="14"/>
        <end position="312"/>
    </location>
</feature>
<dbReference type="EMBL" id="BAAAEN010000005">
    <property type="protein sequence ID" value="GAA0502270.1"/>
    <property type="molecule type" value="Genomic_DNA"/>
</dbReference>
<dbReference type="SUPFAM" id="SSF51430">
    <property type="entry name" value="NAD(P)-linked oxidoreductase"/>
    <property type="match status" value="1"/>
</dbReference>
<dbReference type="InterPro" id="IPR020471">
    <property type="entry name" value="AKR"/>
</dbReference>
<dbReference type="PRINTS" id="PR00069">
    <property type="entry name" value="ALDKETRDTASE"/>
</dbReference>
<dbReference type="PANTHER" id="PTHR43364:SF4">
    <property type="entry name" value="NAD(P)-LINKED OXIDOREDUCTASE SUPERFAMILY PROTEIN"/>
    <property type="match status" value="1"/>
</dbReference>
<dbReference type="InterPro" id="IPR023210">
    <property type="entry name" value="NADP_OxRdtase_dom"/>
</dbReference>
<evidence type="ECO:0000256" key="1">
    <source>
        <dbReference type="ARBA" id="ARBA00023002"/>
    </source>
</evidence>
<evidence type="ECO:0000313" key="3">
    <source>
        <dbReference type="EMBL" id="GAA0502270.1"/>
    </source>
</evidence>
<keyword evidence="4" id="KW-1185">Reference proteome</keyword>
<gene>
    <name evidence="3" type="ORF">GCM10009097_18900</name>
</gene>
<accession>A0ABN1BQ03</accession>
<dbReference type="Pfam" id="PF00248">
    <property type="entry name" value="Aldo_ket_red"/>
    <property type="match status" value="1"/>
</dbReference>
<dbReference type="InterPro" id="IPR036812">
    <property type="entry name" value="NAD(P)_OxRdtase_dom_sf"/>
</dbReference>
<dbReference type="Proteomes" id="UP001501706">
    <property type="component" value="Unassembled WGS sequence"/>
</dbReference>
<dbReference type="InterPro" id="IPR050523">
    <property type="entry name" value="AKR_Detox_Biosynth"/>
</dbReference>
<name>A0ABN1BQ03_9BURK</name>
<dbReference type="PANTHER" id="PTHR43364">
    <property type="entry name" value="NADH-SPECIFIC METHYLGLYOXAL REDUCTASE-RELATED"/>
    <property type="match status" value="1"/>
</dbReference>
<protein>
    <submittedName>
        <fullName evidence="3">Aldo/keto reductase</fullName>
    </submittedName>
</protein>
<evidence type="ECO:0000313" key="4">
    <source>
        <dbReference type="Proteomes" id="UP001501706"/>
    </source>
</evidence>
<keyword evidence="1" id="KW-0560">Oxidoreductase</keyword>
<comment type="caution">
    <text evidence="3">The sequence shown here is derived from an EMBL/GenBank/DDBJ whole genome shotgun (WGS) entry which is preliminary data.</text>
</comment>
<dbReference type="Gene3D" id="3.20.20.100">
    <property type="entry name" value="NADP-dependent oxidoreductase domain"/>
    <property type="match status" value="1"/>
</dbReference>
<sequence length="324" mass="34684">MASRTGPTLPRMSRLCLGMMSYGAPAWAPWVVGQDAARVLFRQCLENGITCFDTANYYSDGESERILGRLVREHGGRHELTLATKVGLPVADGRGLSAAQIARQAEASLRRLETDYIDLYQVHSWDDAVPVEETLGALEALVDAGKIRAYGCSNLDHLQIGQAARAAAALGARGYASAQLQLNLLYQEELRATVPACARHGLHIMAYSPLARGYLAGPAAGDAEAAARLASDAKGQRLYGGPRGARVRAEQLRIAADLGAEPAAVALAWVLAQPGVRSVIVGASQSSHLDVALRGRDLRLPAQALDRLAAAYEPRDYLRVRLNP</sequence>
<proteinExistence type="predicted"/>
<reference evidence="3 4" key="1">
    <citation type="journal article" date="2019" name="Int. J. Syst. Evol. Microbiol.">
        <title>The Global Catalogue of Microorganisms (GCM) 10K type strain sequencing project: providing services to taxonomists for standard genome sequencing and annotation.</title>
        <authorList>
            <consortium name="The Broad Institute Genomics Platform"/>
            <consortium name="The Broad Institute Genome Sequencing Center for Infectious Disease"/>
            <person name="Wu L."/>
            <person name="Ma J."/>
        </authorList>
    </citation>
    <scope>NUCLEOTIDE SEQUENCE [LARGE SCALE GENOMIC DNA]</scope>
    <source>
        <strain evidence="3 4">JCM 14330</strain>
    </source>
</reference>
<dbReference type="RefSeq" id="WP_343927425.1">
    <property type="nucleotide sequence ID" value="NZ_BAAAEN010000005.1"/>
</dbReference>